<dbReference type="GO" id="GO:0005882">
    <property type="term" value="C:intermediate filament"/>
    <property type="evidence" value="ECO:0007669"/>
    <property type="project" value="UniProtKB-KW"/>
</dbReference>
<feature type="coiled-coil region" evidence="4">
    <location>
        <begin position="35"/>
        <end position="203"/>
    </location>
</feature>
<evidence type="ECO:0000256" key="4">
    <source>
        <dbReference type="SAM" id="Coils"/>
    </source>
</evidence>
<dbReference type="PROSITE" id="PS51841">
    <property type="entry name" value="LTD"/>
    <property type="match status" value="1"/>
</dbReference>
<protein>
    <submittedName>
        <fullName evidence="8">Intermediate filament B</fullName>
    </submittedName>
</protein>
<dbReference type="EMBL" id="REGN01008190">
    <property type="protein sequence ID" value="RNA04227.1"/>
    <property type="molecule type" value="Genomic_DNA"/>
</dbReference>
<comment type="caution">
    <text evidence="8">The sequence shown here is derived from an EMBL/GenBank/DDBJ whole genome shotgun (WGS) entry which is preliminary data.</text>
</comment>
<dbReference type="InterPro" id="IPR018039">
    <property type="entry name" value="IF_conserved"/>
</dbReference>
<feature type="coiled-coil region" evidence="4">
    <location>
        <begin position="321"/>
        <end position="387"/>
    </location>
</feature>
<dbReference type="STRING" id="10195.A0A3M7PYL4"/>
<evidence type="ECO:0000259" key="7">
    <source>
        <dbReference type="PROSITE" id="PS51842"/>
    </source>
</evidence>
<dbReference type="Gene3D" id="1.20.5.1160">
    <property type="entry name" value="Vasodilator-stimulated phosphoprotein"/>
    <property type="match status" value="1"/>
</dbReference>
<dbReference type="SUPFAM" id="SSF64593">
    <property type="entry name" value="Intermediate filament protein, coiled coil region"/>
    <property type="match status" value="2"/>
</dbReference>
<dbReference type="PROSITE" id="PS51842">
    <property type="entry name" value="IF_ROD_2"/>
    <property type="match status" value="1"/>
</dbReference>
<dbReference type="InterPro" id="IPR036415">
    <property type="entry name" value="Lamin_tail_dom_sf"/>
</dbReference>
<dbReference type="GO" id="GO:0090435">
    <property type="term" value="P:protein localization to nuclear envelope"/>
    <property type="evidence" value="ECO:0007669"/>
    <property type="project" value="TreeGrafter"/>
</dbReference>
<dbReference type="SUPFAM" id="SSF74853">
    <property type="entry name" value="Lamin A/C globular tail domain"/>
    <property type="match status" value="1"/>
</dbReference>
<dbReference type="InterPro" id="IPR039008">
    <property type="entry name" value="IF_rod_dom"/>
</dbReference>
<keyword evidence="1 3" id="KW-0403">Intermediate filament</keyword>
<dbReference type="PANTHER" id="PTHR45721:SF12">
    <property type="entry name" value="INTERMEDIATE FILAMENT PROTEIN IFA-1"/>
    <property type="match status" value="1"/>
</dbReference>
<dbReference type="Gene3D" id="2.60.40.1260">
    <property type="entry name" value="Lamin Tail domain"/>
    <property type="match status" value="1"/>
</dbReference>
<dbReference type="PANTHER" id="PTHR45721">
    <property type="entry name" value="LAMIN DM0-RELATED"/>
    <property type="match status" value="1"/>
</dbReference>
<name>A0A3M7PYL4_BRAPC</name>
<keyword evidence="9" id="KW-1185">Reference proteome</keyword>
<accession>A0A3M7PYL4</accession>
<dbReference type="PROSITE" id="PS00226">
    <property type="entry name" value="IF_ROD_1"/>
    <property type="match status" value="1"/>
</dbReference>
<dbReference type="SMART" id="SM01391">
    <property type="entry name" value="Filament"/>
    <property type="match status" value="1"/>
</dbReference>
<dbReference type="Gene3D" id="1.20.5.500">
    <property type="entry name" value="Single helix bin"/>
    <property type="match status" value="1"/>
</dbReference>
<comment type="similarity">
    <text evidence="3">Belongs to the intermediate filament family.</text>
</comment>
<organism evidence="8 9">
    <name type="scientific">Brachionus plicatilis</name>
    <name type="common">Marine rotifer</name>
    <name type="synonym">Brachionus muelleri</name>
    <dbReference type="NCBI Taxonomy" id="10195"/>
    <lineage>
        <taxon>Eukaryota</taxon>
        <taxon>Metazoa</taxon>
        <taxon>Spiralia</taxon>
        <taxon>Gnathifera</taxon>
        <taxon>Rotifera</taxon>
        <taxon>Eurotatoria</taxon>
        <taxon>Monogononta</taxon>
        <taxon>Pseudotrocha</taxon>
        <taxon>Ploima</taxon>
        <taxon>Brachionidae</taxon>
        <taxon>Brachionus</taxon>
    </lineage>
</organism>
<dbReference type="Pfam" id="PF00038">
    <property type="entry name" value="Filament"/>
    <property type="match status" value="1"/>
</dbReference>
<dbReference type="InterPro" id="IPR001322">
    <property type="entry name" value="Lamin_tail_dom"/>
</dbReference>
<feature type="compositionally biased region" description="Polar residues" evidence="5">
    <location>
        <begin position="445"/>
        <end position="484"/>
    </location>
</feature>
<evidence type="ECO:0000313" key="9">
    <source>
        <dbReference type="Proteomes" id="UP000276133"/>
    </source>
</evidence>
<feature type="coiled-coil region" evidence="4">
    <location>
        <begin position="248"/>
        <end position="275"/>
    </location>
</feature>
<dbReference type="GO" id="GO:0006998">
    <property type="term" value="P:nuclear envelope organization"/>
    <property type="evidence" value="ECO:0007669"/>
    <property type="project" value="TreeGrafter"/>
</dbReference>
<dbReference type="GO" id="GO:0005200">
    <property type="term" value="F:structural constituent of cytoskeleton"/>
    <property type="evidence" value="ECO:0007669"/>
    <property type="project" value="TreeGrafter"/>
</dbReference>
<proteinExistence type="inferred from homology"/>
<keyword evidence="2 4" id="KW-0175">Coiled coil</keyword>
<dbReference type="Pfam" id="PF00932">
    <property type="entry name" value="LTD"/>
    <property type="match status" value="1"/>
</dbReference>
<evidence type="ECO:0000259" key="6">
    <source>
        <dbReference type="PROSITE" id="PS51841"/>
    </source>
</evidence>
<feature type="domain" description="LTD" evidence="6">
    <location>
        <begin position="476"/>
        <end position="591"/>
    </location>
</feature>
<feature type="domain" description="IF rod" evidence="7">
    <location>
        <begin position="45"/>
        <end position="402"/>
    </location>
</feature>
<dbReference type="Gene3D" id="1.20.5.170">
    <property type="match status" value="1"/>
</dbReference>
<gene>
    <name evidence="8" type="ORF">BpHYR1_029832</name>
</gene>
<dbReference type="GO" id="GO:0007097">
    <property type="term" value="P:nuclear migration"/>
    <property type="evidence" value="ECO:0007669"/>
    <property type="project" value="TreeGrafter"/>
</dbReference>
<evidence type="ECO:0000313" key="8">
    <source>
        <dbReference type="EMBL" id="RNA04227.1"/>
    </source>
</evidence>
<evidence type="ECO:0000256" key="2">
    <source>
        <dbReference type="ARBA" id="ARBA00023054"/>
    </source>
</evidence>
<reference evidence="8 9" key="1">
    <citation type="journal article" date="2018" name="Sci. Rep.">
        <title>Genomic signatures of local adaptation to the degree of environmental predictability in rotifers.</title>
        <authorList>
            <person name="Franch-Gras L."/>
            <person name="Hahn C."/>
            <person name="Garcia-Roger E.M."/>
            <person name="Carmona M.J."/>
            <person name="Serra M."/>
            <person name="Gomez A."/>
        </authorList>
    </citation>
    <scope>NUCLEOTIDE SEQUENCE [LARGE SCALE GENOMIC DNA]</scope>
    <source>
        <strain evidence="8">HYR1</strain>
    </source>
</reference>
<dbReference type="AlphaFoldDB" id="A0A3M7PYL4"/>
<dbReference type="GO" id="GO:0005652">
    <property type="term" value="C:nuclear lamina"/>
    <property type="evidence" value="ECO:0007669"/>
    <property type="project" value="TreeGrafter"/>
</dbReference>
<dbReference type="Proteomes" id="UP000276133">
    <property type="component" value="Unassembled WGS sequence"/>
</dbReference>
<sequence length="593" mass="68351">MSVKQRNVVIERGVKIGHGMDGGSNEFTKQAVHHIREMNGKREHEKQELQVLNQRFSSYVERVRALEAMNRKLLADIDDLKSKWGFDSGKIKDQMEPELLRFRELIDEITRLKAVAEIKAKRAESDALQFKNLMDLAMDSFNADKNKIMNLERLLDNTRQDADYLKAQLHDLNEQILKYIEEQRRLSEQLRQLKDDLDKETIDRVARQNEVQTLEEQISFLKAVHEQEVSELSRLQTIVGFDPAQFYRTELERAIRDIRGDFEQLNQEQKRELEEWYRIKTEEVEKEVAKEREFQRLTQTGLSAEDANALKQTHLESQREFVDLQRKHGELMARLRELEERLEQSKSSNQITLAERDREIVALREKISELMATYDELMNRKTSLEFEINTYRRLLECEETRIKTTGGSAVASASAAANSSYSYSSSRSSGGGPGANLIQQTIVSSASGQDPSPLNSRQQYSQRGSSTELSSETITKRMQVQRTSKGPVGIKEISPDGKFVLIENTGKRGDQDISKWQIKRKVDNEPEIVYSFPLNTIIGSGRTIKIWSRGQGRLSPPNEFVHEIEWRTGDSMVTRLISDSGEERALYSQRSSQ</sequence>
<feature type="region of interest" description="Disordered" evidence="5">
    <location>
        <begin position="445"/>
        <end position="489"/>
    </location>
</feature>
<dbReference type="GO" id="GO:0051664">
    <property type="term" value="P:nuclear pore localization"/>
    <property type="evidence" value="ECO:0007669"/>
    <property type="project" value="TreeGrafter"/>
</dbReference>
<dbReference type="OrthoDB" id="2441647at2759"/>
<dbReference type="GO" id="GO:0031507">
    <property type="term" value="P:heterochromatin formation"/>
    <property type="evidence" value="ECO:0007669"/>
    <property type="project" value="TreeGrafter"/>
</dbReference>
<evidence type="ECO:0000256" key="5">
    <source>
        <dbReference type="SAM" id="MobiDB-lite"/>
    </source>
</evidence>
<evidence type="ECO:0000256" key="1">
    <source>
        <dbReference type="ARBA" id="ARBA00022754"/>
    </source>
</evidence>
<evidence type="ECO:0000256" key="3">
    <source>
        <dbReference type="RuleBase" id="RU000685"/>
    </source>
</evidence>